<keyword evidence="3" id="KW-0326">Glycosidase</keyword>
<evidence type="ECO:0000313" key="9">
    <source>
        <dbReference type="EMBL" id="BCA84560.1"/>
    </source>
</evidence>
<evidence type="ECO:0000259" key="7">
    <source>
        <dbReference type="Pfam" id="PF21317"/>
    </source>
</evidence>
<dbReference type="InterPro" id="IPR048913">
    <property type="entry name" value="BetaGal_gal-bd"/>
</dbReference>
<evidence type="ECO:0000256" key="3">
    <source>
        <dbReference type="ARBA" id="ARBA00023295"/>
    </source>
</evidence>
<dbReference type="Pfam" id="PF01301">
    <property type="entry name" value="Glyco_hydro_35"/>
    <property type="match status" value="1"/>
</dbReference>
<gene>
    <name evidence="9" type="ORF">EsVE80_00830</name>
</gene>
<evidence type="ECO:0000256" key="5">
    <source>
        <dbReference type="RuleBase" id="RU003679"/>
    </source>
</evidence>
<dbReference type="Pfam" id="PF21467">
    <property type="entry name" value="BetaGal_gal-bd"/>
    <property type="match status" value="1"/>
</dbReference>
<organism evidence="9 10">
    <name type="scientific">Enterococcus saigonensis</name>
    <dbReference type="NCBI Taxonomy" id="1805431"/>
    <lineage>
        <taxon>Bacteria</taxon>
        <taxon>Bacillati</taxon>
        <taxon>Bacillota</taxon>
        <taxon>Bacilli</taxon>
        <taxon>Lactobacillales</taxon>
        <taxon>Enterococcaceae</taxon>
        <taxon>Enterococcus</taxon>
    </lineage>
</organism>
<dbReference type="Gene3D" id="3.20.20.80">
    <property type="entry name" value="Glycosidases"/>
    <property type="match status" value="1"/>
</dbReference>
<dbReference type="InterPro" id="IPR001944">
    <property type="entry name" value="Glycoside_Hdrlase_35"/>
</dbReference>
<protein>
    <submittedName>
        <fullName evidence="9">Glycosyl hydrolase</fullName>
    </submittedName>
</protein>
<proteinExistence type="inferred from homology"/>
<dbReference type="SUPFAM" id="SSF51445">
    <property type="entry name" value="(Trans)glycosidases"/>
    <property type="match status" value="1"/>
</dbReference>
<name>A0A679I7Z8_9ENTE</name>
<dbReference type="PANTHER" id="PTHR23421">
    <property type="entry name" value="BETA-GALACTOSIDASE RELATED"/>
    <property type="match status" value="1"/>
</dbReference>
<dbReference type="KEGG" id="esg:EsVE80_00830"/>
<evidence type="ECO:0000259" key="6">
    <source>
        <dbReference type="Pfam" id="PF01301"/>
    </source>
</evidence>
<dbReference type="InterPro" id="IPR017853">
    <property type="entry name" value="GH"/>
</dbReference>
<evidence type="ECO:0000313" key="10">
    <source>
        <dbReference type="Proteomes" id="UP000502998"/>
    </source>
</evidence>
<dbReference type="InterPro" id="IPR008979">
    <property type="entry name" value="Galactose-bd-like_sf"/>
</dbReference>
<keyword evidence="10" id="KW-1185">Reference proteome</keyword>
<feature type="domain" description="Beta-galactosidase galactose-binding" evidence="8">
    <location>
        <begin position="502"/>
        <end position="560"/>
    </location>
</feature>
<dbReference type="EMBL" id="AP022822">
    <property type="protein sequence ID" value="BCA84560.1"/>
    <property type="molecule type" value="Genomic_DNA"/>
</dbReference>
<keyword evidence="2 9" id="KW-0378">Hydrolase</keyword>
<feature type="domain" description="Glycoside hydrolase 35 catalytic" evidence="6">
    <location>
        <begin position="10"/>
        <end position="327"/>
    </location>
</feature>
<dbReference type="Gene3D" id="2.60.120.260">
    <property type="entry name" value="Galactose-binding domain-like"/>
    <property type="match status" value="2"/>
</dbReference>
<comment type="similarity">
    <text evidence="1 5">Belongs to the glycosyl hydrolase 35 family.</text>
</comment>
<dbReference type="InterPro" id="IPR048912">
    <property type="entry name" value="BetaGal1-like_ABD1"/>
</dbReference>
<evidence type="ECO:0000256" key="2">
    <source>
        <dbReference type="ARBA" id="ARBA00022801"/>
    </source>
</evidence>
<dbReference type="InterPro" id="IPR031330">
    <property type="entry name" value="Gly_Hdrlase_35_cat"/>
</dbReference>
<feature type="domain" description="Beta-galactosidase 1-like first all-beta" evidence="7">
    <location>
        <begin position="370"/>
        <end position="484"/>
    </location>
</feature>
<dbReference type="GO" id="GO:0005975">
    <property type="term" value="P:carbohydrate metabolic process"/>
    <property type="evidence" value="ECO:0007669"/>
    <property type="project" value="InterPro"/>
</dbReference>
<dbReference type="GO" id="GO:0004565">
    <property type="term" value="F:beta-galactosidase activity"/>
    <property type="evidence" value="ECO:0007669"/>
    <property type="project" value="InterPro"/>
</dbReference>
<dbReference type="Pfam" id="PF21317">
    <property type="entry name" value="BetaGal_ABD_1"/>
    <property type="match status" value="1"/>
</dbReference>
<dbReference type="RefSeq" id="WP_173101962.1">
    <property type="nucleotide sequence ID" value="NZ_AP022822.1"/>
</dbReference>
<dbReference type="AlphaFoldDB" id="A0A679I7Z8"/>
<dbReference type="PRINTS" id="PR00742">
    <property type="entry name" value="GLHYDRLASE35"/>
</dbReference>
<accession>A0A679I7Z8</accession>
<dbReference type="PIRSF" id="PIRSF006336">
    <property type="entry name" value="B-gal"/>
    <property type="match status" value="1"/>
</dbReference>
<sequence>MNSIEIKQDFIINEKKTKIISGAVHYFRIVEEYWGYALDCLKEVGCNTVETYIPWNYHEMYEGDFDFESYGHDLIKFIKEAEKRNLFVILRPSPYICAEWEFGGLPFWLLEKNCKIRSSDPLFIEYVERYFDILLPKLKEYQWTENGPVIMMQLENEYGSYGNDKEYLSEILRIMKKYIDVPIFTSDGSWKEALTAGSLLEKSVFPTGNFGSNAIKNVKNLVEFMEENKIEAPIMCMEFWDGWFNRWDEEIIRRDPQELKSAVEEMYNLGSLNLYMFQGGTNFGFMNGCSARGTNDLHQITSYDYDAVLTEWGDKTEKFHLLQSLFSNEVKSEVTKSHTKKAFKRVKYIGAASLFENLETVSRVSKNKWPLSMEKLGQGYGYIAYKSNIGPKRHLEKVRVIEASDRAKIYVNNKEIATQYKKEIGTELSVDLSREEDNELIILMENMGRVNYGSKLLAPTQRKGIRGGVMLDLHFHSEWTHYCIDVEKSTQLNYENFTGIGPSFYKFELFVDEPADTFVDCRGWGKGCLLVNGFNLGRFWEVGPTGYLYLPAPLLKAGVNEIIVFETEGKFNNELKFSKEPIYIEIGEKR</sequence>
<dbReference type="InterPro" id="IPR026283">
    <property type="entry name" value="B-gal_1-like"/>
</dbReference>
<feature type="active site" description="Nucleophile" evidence="4">
    <location>
        <position position="238"/>
    </location>
</feature>
<evidence type="ECO:0000256" key="4">
    <source>
        <dbReference type="PIRSR" id="PIRSR006336-1"/>
    </source>
</evidence>
<feature type="active site" description="Proton donor" evidence="4">
    <location>
        <position position="157"/>
    </location>
</feature>
<dbReference type="SUPFAM" id="SSF49785">
    <property type="entry name" value="Galactose-binding domain-like"/>
    <property type="match status" value="1"/>
</dbReference>
<evidence type="ECO:0000256" key="1">
    <source>
        <dbReference type="ARBA" id="ARBA00009809"/>
    </source>
</evidence>
<evidence type="ECO:0000259" key="8">
    <source>
        <dbReference type="Pfam" id="PF21467"/>
    </source>
</evidence>
<dbReference type="Proteomes" id="UP000502998">
    <property type="component" value="Chromosome"/>
</dbReference>
<reference evidence="9 10" key="1">
    <citation type="submission" date="2020-02" db="EMBL/GenBank/DDBJ databases">
        <title>Characterization of vanA genotype vancomycin-resistant Enterococcus saigonensis VE80.</title>
        <authorList>
            <person name="Harada T."/>
            <person name="Motooka D."/>
            <person name="Nakamura S."/>
            <person name="Yamamoto Y."/>
            <person name="Kawahara R."/>
            <person name="Kawatsu K."/>
        </authorList>
    </citation>
    <scope>NUCLEOTIDE SEQUENCE [LARGE SCALE GENOMIC DNA]</scope>
    <source>
        <strain evidence="9 10">VE80</strain>
    </source>
</reference>